<protein>
    <recommendedName>
        <fullName evidence="4">DUF4350 domain-containing protein</fullName>
    </recommendedName>
</protein>
<dbReference type="EMBL" id="BMHY01000009">
    <property type="protein sequence ID" value="GGG80070.1"/>
    <property type="molecule type" value="Genomic_DNA"/>
</dbReference>
<feature type="transmembrane region" description="Helical" evidence="1">
    <location>
        <begin position="368"/>
        <end position="387"/>
    </location>
</feature>
<feature type="transmembrane region" description="Helical" evidence="1">
    <location>
        <begin position="399"/>
        <end position="417"/>
    </location>
</feature>
<name>A0A917HIZ6_9BACL</name>
<evidence type="ECO:0008006" key="4">
    <source>
        <dbReference type="Google" id="ProtNLM"/>
    </source>
</evidence>
<dbReference type="RefSeq" id="WP_188891116.1">
    <property type="nucleotide sequence ID" value="NZ_BMHY01000009.1"/>
</dbReference>
<accession>A0A917HIZ6</accession>
<organism evidence="2 3">
    <name type="scientific">Paenibacillus radicis</name>
    <name type="common">ex Gao et al. 2016</name>
    <dbReference type="NCBI Taxonomy" id="1737354"/>
    <lineage>
        <taxon>Bacteria</taxon>
        <taxon>Bacillati</taxon>
        <taxon>Bacillota</taxon>
        <taxon>Bacilli</taxon>
        <taxon>Bacillales</taxon>
        <taxon>Paenibacillaceae</taxon>
        <taxon>Paenibacillus</taxon>
    </lineage>
</organism>
<dbReference type="AlphaFoldDB" id="A0A917HIZ6"/>
<gene>
    <name evidence="2" type="ORF">GCM10010918_41490</name>
</gene>
<reference evidence="2 3" key="1">
    <citation type="journal article" date="2014" name="Int. J. Syst. Evol. Microbiol.">
        <title>Complete genome sequence of Corynebacterium casei LMG S-19264T (=DSM 44701T), isolated from a smear-ripened cheese.</title>
        <authorList>
            <consortium name="US DOE Joint Genome Institute (JGI-PGF)"/>
            <person name="Walter F."/>
            <person name="Albersmeier A."/>
            <person name="Kalinowski J."/>
            <person name="Ruckert C."/>
        </authorList>
    </citation>
    <scope>NUCLEOTIDE SEQUENCE [LARGE SCALE GENOMIC DNA]</scope>
    <source>
        <strain evidence="2 3">CGMCC 1.15286</strain>
    </source>
</reference>
<evidence type="ECO:0000256" key="1">
    <source>
        <dbReference type="SAM" id="Phobius"/>
    </source>
</evidence>
<comment type="caution">
    <text evidence="2">The sequence shown here is derived from an EMBL/GenBank/DDBJ whole genome shotgun (WGS) entry which is preliminary data.</text>
</comment>
<keyword evidence="1" id="KW-0812">Transmembrane</keyword>
<dbReference type="InterPro" id="IPR029062">
    <property type="entry name" value="Class_I_gatase-like"/>
</dbReference>
<dbReference type="SUPFAM" id="SSF52317">
    <property type="entry name" value="Class I glutamine amidotransferase-like"/>
    <property type="match status" value="1"/>
</dbReference>
<keyword evidence="1" id="KW-1133">Transmembrane helix</keyword>
<dbReference type="Gene3D" id="3.40.50.880">
    <property type="match status" value="1"/>
</dbReference>
<proteinExistence type="predicted"/>
<keyword evidence="3" id="KW-1185">Reference proteome</keyword>
<evidence type="ECO:0000313" key="2">
    <source>
        <dbReference type="EMBL" id="GGG80070.1"/>
    </source>
</evidence>
<dbReference type="Proteomes" id="UP000600247">
    <property type="component" value="Unassembled WGS sequence"/>
</dbReference>
<keyword evidence="1" id="KW-0472">Membrane</keyword>
<evidence type="ECO:0000313" key="3">
    <source>
        <dbReference type="Proteomes" id="UP000600247"/>
    </source>
</evidence>
<sequence length="781" mass="85046">MKHKLQRILALIVLVGMVSAVFQLGGRISAADFNGISVKASVGYQGNVREGKWAPARLTLTNMTKADLKGEVVITIAGNYGGTTDYVVPAELPRGSDVELTIAIPGMNLNEKNNLIRFYKGSYKSGEKVNIVIGSPYLISSSIVNYSIGVLASDPDTLNFMPSLNVQGYNLSVIPLKEEQLPNSSILLDYFDLLVINDVATSGWDEQRVKAIEDWVKAGGTLMLSGGAGYSKTAQAFESIVPLKQEGTSSLTSPASLSKESGKEWKSAAPITVSTGSIIEGNTVLSENGIPLAITRPVGSGSVIYVAFDPSLEPIASWNGSELVYAKLLKDSLSPIMQGNMVLYSNSYWNVQNIVDKFPSINPPKFGLLLWMFVLYMLIAAPVLYFLLKKLDRREWTWWLVPTLAVLMGVAIFIFGAEDKRSFLAHSVSVVELAPEGGGVRSGAFGVFSPNGGTIKAHFDHAVPLRPLSNEGGGQLNLTGNTQVLMNDQETTMQWNSVAYWSTRKAWFDGISLDKDTGNFGLAYRSNNGVQQLEVTNGTKAAMSHVALIISGNLINVGDLAPNEAKSVSIPSAPNTNSTMYSPFSSSLFPYGNGRDDKYNRHRELMDMYWNSANPASQMLPRVVGFSEDHTPMFQVNNDAVRTDNLTMWVQQIGTLISENDGRVTVPAGAMQPVVTSHTMQRFDEYGDGNMNFSPGELEFEFHVPNEKAKYDKLSFSNLVNTSSLQWLIFNAASGDWIPAAAEMDAKMYIDSSNTIRMKMVAATDADARLPMIGLEGVSVR</sequence>